<protein>
    <submittedName>
        <fullName evidence="2">Uncharacterized protein</fullName>
    </submittedName>
</protein>
<reference evidence="2" key="1">
    <citation type="submission" date="2016-01" db="EMBL/GenBank/DDBJ databases">
        <authorList>
            <person name="Peeters Charlotte."/>
        </authorList>
    </citation>
    <scope>NUCLEOTIDE SEQUENCE</scope>
    <source>
        <strain evidence="2">LMG 22936</strain>
    </source>
</reference>
<dbReference type="Proteomes" id="UP000054717">
    <property type="component" value="Unassembled WGS sequence"/>
</dbReference>
<sequence length="75" mass="8065">MTAHDDAKALVQESTKMLLITLLAVNRLVLVLLPYADGPMRFACLSGPRVKTDGPNSGRSDSTALQTLPLSSQRI</sequence>
<evidence type="ECO:0000313" key="3">
    <source>
        <dbReference type="Proteomes" id="UP000054717"/>
    </source>
</evidence>
<dbReference type="AlphaFoldDB" id="A0A158KIY7"/>
<organism evidence="2 3">
    <name type="scientific">Caballeronia telluris</name>
    <dbReference type="NCBI Taxonomy" id="326475"/>
    <lineage>
        <taxon>Bacteria</taxon>
        <taxon>Pseudomonadati</taxon>
        <taxon>Pseudomonadota</taxon>
        <taxon>Betaproteobacteria</taxon>
        <taxon>Burkholderiales</taxon>
        <taxon>Burkholderiaceae</taxon>
        <taxon>Caballeronia</taxon>
    </lineage>
</organism>
<name>A0A158KIY7_9BURK</name>
<feature type="region of interest" description="Disordered" evidence="1">
    <location>
        <begin position="48"/>
        <end position="75"/>
    </location>
</feature>
<accession>A0A158KIY7</accession>
<proteinExistence type="predicted"/>
<comment type="caution">
    <text evidence="2">The sequence shown here is derived from an EMBL/GenBank/DDBJ whole genome shotgun (WGS) entry which is preliminary data.</text>
</comment>
<evidence type="ECO:0000256" key="1">
    <source>
        <dbReference type="SAM" id="MobiDB-lite"/>
    </source>
</evidence>
<dbReference type="EMBL" id="FCNZ02000077">
    <property type="protein sequence ID" value="SAL80739.1"/>
    <property type="molecule type" value="Genomic_DNA"/>
</dbReference>
<evidence type="ECO:0000313" key="2">
    <source>
        <dbReference type="EMBL" id="SAL80739.1"/>
    </source>
</evidence>
<feature type="compositionally biased region" description="Polar residues" evidence="1">
    <location>
        <begin position="54"/>
        <end position="75"/>
    </location>
</feature>
<keyword evidence="3" id="KW-1185">Reference proteome</keyword>
<gene>
    <name evidence="2" type="ORF">AWB66_06306</name>
</gene>